<keyword evidence="7" id="KW-0472">Membrane</keyword>
<keyword evidence="5" id="KW-0175">Coiled coil</keyword>
<evidence type="ECO:0000313" key="10">
    <source>
        <dbReference type="RefSeq" id="XP_022136753.1"/>
    </source>
</evidence>
<dbReference type="RefSeq" id="XP_022136753.1">
    <property type="nucleotide sequence ID" value="XM_022281061.1"/>
</dbReference>
<evidence type="ECO:0000256" key="5">
    <source>
        <dbReference type="SAM" id="Coils"/>
    </source>
</evidence>
<keyword evidence="9" id="KW-1185">Reference proteome</keyword>
<keyword evidence="7" id="KW-0812">Transmembrane</keyword>
<keyword evidence="2" id="KW-0805">Transcription regulation</keyword>
<dbReference type="InterPro" id="IPR052610">
    <property type="entry name" value="bHLH_transcription_regulator"/>
</dbReference>
<dbReference type="AlphaFoldDB" id="A0A6J1C8F2"/>
<gene>
    <name evidence="10" type="primary">LOC111008381</name>
</gene>
<dbReference type="PANTHER" id="PTHR45959:SF2">
    <property type="entry name" value="BHLH TRANSCRIPTION FACTOR"/>
    <property type="match status" value="1"/>
</dbReference>
<evidence type="ECO:0000256" key="7">
    <source>
        <dbReference type="SAM" id="Phobius"/>
    </source>
</evidence>
<organism evidence="9 10">
    <name type="scientific">Momordica charantia</name>
    <name type="common">Bitter gourd</name>
    <name type="synonym">Balsam pear</name>
    <dbReference type="NCBI Taxonomy" id="3673"/>
    <lineage>
        <taxon>Eukaryota</taxon>
        <taxon>Viridiplantae</taxon>
        <taxon>Streptophyta</taxon>
        <taxon>Embryophyta</taxon>
        <taxon>Tracheophyta</taxon>
        <taxon>Spermatophyta</taxon>
        <taxon>Magnoliopsida</taxon>
        <taxon>eudicotyledons</taxon>
        <taxon>Gunneridae</taxon>
        <taxon>Pentapetalae</taxon>
        <taxon>rosids</taxon>
        <taxon>fabids</taxon>
        <taxon>Cucurbitales</taxon>
        <taxon>Cucurbitaceae</taxon>
        <taxon>Momordiceae</taxon>
        <taxon>Momordica</taxon>
    </lineage>
</organism>
<comment type="subcellular location">
    <subcellularLocation>
        <location evidence="1">Nucleus</location>
    </subcellularLocation>
</comment>
<dbReference type="GO" id="GO:0005634">
    <property type="term" value="C:nucleus"/>
    <property type="evidence" value="ECO:0007669"/>
    <property type="project" value="UniProtKB-SubCell"/>
</dbReference>
<feature type="transmembrane region" description="Helical" evidence="7">
    <location>
        <begin position="236"/>
        <end position="256"/>
    </location>
</feature>
<evidence type="ECO:0000313" key="9">
    <source>
        <dbReference type="Proteomes" id="UP000504603"/>
    </source>
</evidence>
<protein>
    <submittedName>
        <fullName evidence="10">Transcription factor bHLH18-like isoform X3</fullName>
    </submittedName>
</protein>
<evidence type="ECO:0000256" key="4">
    <source>
        <dbReference type="ARBA" id="ARBA00023242"/>
    </source>
</evidence>
<reference evidence="10" key="1">
    <citation type="submission" date="2025-08" db="UniProtKB">
        <authorList>
            <consortium name="RefSeq"/>
        </authorList>
    </citation>
    <scope>IDENTIFICATION</scope>
    <source>
        <strain evidence="10">OHB3-1</strain>
    </source>
</reference>
<sequence>MNNNNTCDSRAFVAASEEPTFSRPTAEIICSSHGMHTSFSPPSINNNIPEKRKPTPTTAHAQDHVLAERKRREKLSQRFIALSALLPGLKKMDKASVLGDAIKYIKQVEERVRVLEEKAKKRSIESAILVNKSHLYNDCDEEISRFSDQKQLPEIEARISDDKNNVLVRIHCEKNEGLFAKLLGEMEKMNLTIVNANFFPFGTSTQYMVLVAQVPLSLSLIPIFSSLNNKYFEQNLHSFITFFFLILNYMCLTTKLKKMVFEEML</sequence>
<dbReference type="InterPro" id="IPR011598">
    <property type="entry name" value="bHLH_dom"/>
</dbReference>
<dbReference type="Proteomes" id="UP000504603">
    <property type="component" value="Unplaced"/>
</dbReference>
<dbReference type="OrthoDB" id="690068at2759"/>
<dbReference type="Gene3D" id="4.10.280.10">
    <property type="entry name" value="Helix-loop-helix DNA-binding domain"/>
    <property type="match status" value="1"/>
</dbReference>
<keyword evidence="4" id="KW-0539">Nucleus</keyword>
<proteinExistence type="predicted"/>
<dbReference type="Pfam" id="PF00010">
    <property type="entry name" value="HLH"/>
    <property type="match status" value="1"/>
</dbReference>
<keyword evidence="7" id="KW-1133">Transmembrane helix</keyword>
<feature type="compositionally biased region" description="Polar residues" evidence="6">
    <location>
        <begin position="39"/>
        <end position="48"/>
    </location>
</feature>
<evidence type="ECO:0000256" key="6">
    <source>
        <dbReference type="SAM" id="MobiDB-lite"/>
    </source>
</evidence>
<dbReference type="CDD" id="cd11452">
    <property type="entry name" value="bHLH_AtNAI1_like"/>
    <property type="match status" value="1"/>
</dbReference>
<feature type="coiled-coil region" evidence="5">
    <location>
        <begin position="98"/>
        <end position="125"/>
    </location>
</feature>
<dbReference type="SUPFAM" id="SSF47459">
    <property type="entry name" value="HLH, helix-loop-helix DNA-binding domain"/>
    <property type="match status" value="1"/>
</dbReference>
<feature type="region of interest" description="Disordered" evidence="6">
    <location>
        <begin position="39"/>
        <end position="63"/>
    </location>
</feature>
<dbReference type="GeneID" id="111008381"/>
<keyword evidence="3" id="KW-0804">Transcription</keyword>
<feature type="domain" description="BHLH" evidence="8">
    <location>
        <begin position="59"/>
        <end position="108"/>
    </location>
</feature>
<dbReference type="InterPro" id="IPR036638">
    <property type="entry name" value="HLH_DNA-bd_sf"/>
</dbReference>
<evidence type="ECO:0000256" key="1">
    <source>
        <dbReference type="ARBA" id="ARBA00004123"/>
    </source>
</evidence>
<evidence type="ECO:0000259" key="8">
    <source>
        <dbReference type="PROSITE" id="PS50888"/>
    </source>
</evidence>
<evidence type="ECO:0000256" key="3">
    <source>
        <dbReference type="ARBA" id="ARBA00023163"/>
    </source>
</evidence>
<dbReference type="GO" id="GO:0046983">
    <property type="term" value="F:protein dimerization activity"/>
    <property type="evidence" value="ECO:0007669"/>
    <property type="project" value="InterPro"/>
</dbReference>
<name>A0A6J1C8F2_MOMCH</name>
<feature type="transmembrane region" description="Helical" evidence="7">
    <location>
        <begin position="207"/>
        <end position="224"/>
    </location>
</feature>
<dbReference type="PROSITE" id="PS50888">
    <property type="entry name" value="BHLH"/>
    <property type="match status" value="1"/>
</dbReference>
<dbReference type="SMART" id="SM00353">
    <property type="entry name" value="HLH"/>
    <property type="match status" value="1"/>
</dbReference>
<evidence type="ECO:0000256" key="2">
    <source>
        <dbReference type="ARBA" id="ARBA00023015"/>
    </source>
</evidence>
<dbReference type="PANTHER" id="PTHR45959">
    <property type="entry name" value="BHLH TRANSCRIPTION FACTOR"/>
    <property type="match status" value="1"/>
</dbReference>
<accession>A0A6J1C8F2</accession>